<protein>
    <submittedName>
        <fullName evidence="1">Uncharacterized protein</fullName>
    </submittedName>
</protein>
<name>A0ABU7L3V7_9NOCA</name>
<comment type="caution">
    <text evidence="1">The sequence shown here is derived from an EMBL/GenBank/DDBJ whole genome shotgun (WGS) entry which is preliminary data.</text>
</comment>
<dbReference type="RefSeq" id="WP_330131524.1">
    <property type="nucleotide sequence ID" value="NZ_JAUTXY010000001.1"/>
</dbReference>
<sequence length="90" mass="9767">MADAQQSFWDSHRTLAQVVRESERFALQLPLVGRIGVPRPEQVAFIVGLGALVALDLIEWPVALVLGAGQVLISEQMTRTHPPAVGEQLA</sequence>
<dbReference type="Proteomes" id="UP001336020">
    <property type="component" value="Unassembled WGS sequence"/>
</dbReference>
<evidence type="ECO:0000313" key="1">
    <source>
        <dbReference type="EMBL" id="MEE2056228.1"/>
    </source>
</evidence>
<gene>
    <name evidence="1" type="ORF">Q7514_01630</name>
</gene>
<accession>A0ABU7L3V7</accession>
<dbReference type="EMBL" id="JAUTXY010000001">
    <property type="protein sequence ID" value="MEE2056228.1"/>
    <property type="molecule type" value="Genomic_DNA"/>
</dbReference>
<proteinExistence type="predicted"/>
<reference evidence="1 2" key="1">
    <citation type="submission" date="2023-07" db="EMBL/GenBank/DDBJ databases">
        <authorList>
            <person name="Girao M."/>
            <person name="Carvalho M.F."/>
        </authorList>
    </citation>
    <scope>NUCLEOTIDE SEQUENCE [LARGE SCALE GENOMIC DNA]</scope>
    <source>
        <strain evidence="1 2">YIM65754</strain>
    </source>
</reference>
<keyword evidence="2" id="KW-1185">Reference proteome</keyword>
<organism evidence="1 2">
    <name type="scientific">Rhodococcus artemisiae</name>
    <dbReference type="NCBI Taxonomy" id="714159"/>
    <lineage>
        <taxon>Bacteria</taxon>
        <taxon>Bacillati</taxon>
        <taxon>Actinomycetota</taxon>
        <taxon>Actinomycetes</taxon>
        <taxon>Mycobacteriales</taxon>
        <taxon>Nocardiaceae</taxon>
        <taxon>Rhodococcus</taxon>
    </lineage>
</organism>
<evidence type="ECO:0000313" key="2">
    <source>
        <dbReference type="Proteomes" id="UP001336020"/>
    </source>
</evidence>